<keyword evidence="2" id="KW-1003">Cell membrane</keyword>
<feature type="transmembrane region" description="Helical" evidence="7">
    <location>
        <begin position="234"/>
        <end position="253"/>
    </location>
</feature>
<feature type="compositionally biased region" description="Gly residues" evidence="6">
    <location>
        <begin position="116"/>
        <end position="126"/>
    </location>
</feature>
<keyword evidence="3 7" id="KW-0812">Transmembrane</keyword>
<evidence type="ECO:0000313" key="8">
    <source>
        <dbReference type="EMBL" id="GAA3063821.1"/>
    </source>
</evidence>
<keyword evidence="9" id="KW-1185">Reference proteome</keyword>
<proteinExistence type="predicted"/>
<evidence type="ECO:0000256" key="1">
    <source>
        <dbReference type="ARBA" id="ARBA00004651"/>
    </source>
</evidence>
<organism evidence="8 9">
    <name type="scientific">Nesterenkonia aethiopica</name>
    <dbReference type="NCBI Taxonomy" id="269144"/>
    <lineage>
        <taxon>Bacteria</taxon>
        <taxon>Bacillati</taxon>
        <taxon>Actinomycetota</taxon>
        <taxon>Actinomycetes</taxon>
        <taxon>Micrococcales</taxon>
        <taxon>Micrococcaceae</taxon>
        <taxon>Nesterenkonia</taxon>
    </lineage>
</organism>
<dbReference type="PANTHER" id="PTHR30086:SF20">
    <property type="entry name" value="ARGININE EXPORTER PROTEIN ARGO-RELATED"/>
    <property type="match status" value="1"/>
</dbReference>
<evidence type="ECO:0000256" key="2">
    <source>
        <dbReference type="ARBA" id="ARBA00022475"/>
    </source>
</evidence>
<sequence>MTVLLTGFLTCLALIVAIGPQSAWLLRQGLLRDRVGLAVLCCVVGDLLLIGLGTAGVGAILEHAPWLLQVLRWAGVAYLLWFAWRSFASAATARTGLDSDDAGQPDAEAERSAGRVPGGHGTGEHGGTSSEPATTTATLPRVERKAQKGRTRRRARPLSTVGAVVGTGLTVSVLNPHAWVDTMVVLGTMANSFGAEKWFFAAGALGASCLWFTLLGYGGSALAGLLNRPRTWQVIDAGVGVTMLVVAGLLAFGG</sequence>
<comment type="caution">
    <text evidence="8">The sequence shown here is derived from an EMBL/GenBank/DDBJ whole genome shotgun (WGS) entry which is preliminary data.</text>
</comment>
<feature type="transmembrane region" description="Helical" evidence="7">
    <location>
        <begin position="158"/>
        <end position="178"/>
    </location>
</feature>
<keyword evidence="5 7" id="KW-0472">Membrane</keyword>
<feature type="compositionally biased region" description="Basic residues" evidence="6">
    <location>
        <begin position="147"/>
        <end position="156"/>
    </location>
</feature>
<evidence type="ECO:0000256" key="4">
    <source>
        <dbReference type="ARBA" id="ARBA00022989"/>
    </source>
</evidence>
<feature type="transmembrane region" description="Helical" evidence="7">
    <location>
        <begin position="6"/>
        <end position="25"/>
    </location>
</feature>
<reference evidence="9" key="1">
    <citation type="journal article" date="2019" name="Int. J. Syst. Evol. Microbiol.">
        <title>The Global Catalogue of Microorganisms (GCM) 10K type strain sequencing project: providing services to taxonomists for standard genome sequencing and annotation.</title>
        <authorList>
            <consortium name="The Broad Institute Genomics Platform"/>
            <consortium name="The Broad Institute Genome Sequencing Center for Infectious Disease"/>
            <person name="Wu L."/>
            <person name="Ma J."/>
        </authorList>
    </citation>
    <scope>NUCLEOTIDE SEQUENCE [LARGE SCALE GENOMIC DNA]</scope>
    <source>
        <strain evidence="9">JCM 14309</strain>
    </source>
</reference>
<feature type="transmembrane region" description="Helical" evidence="7">
    <location>
        <begin position="198"/>
        <end position="222"/>
    </location>
</feature>
<evidence type="ECO:0000256" key="7">
    <source>
        <dbReference type="SAM" id="Phobius"/>
    </source>
</evidence>
<dbReference type="EMBL" id="BAAAVT010000009">
    <property type="protein sequence ID" value="GAA3063821.1"/>
    <property type="molecule type" value="Genomic_DNA"/>
</dbReference>
<feature type="region of interest" description="Disordered" evidence="6">
    <location>
        <begin position="97"/>
        <end position="157"/>
    </location>
</feature>
<evidence type="ECO:0000313" key="9">
    <source>
        <dbReference type="Proteomes" id="UP001500236"/>
    </source>
</evidence>
<name>A0ABP6LVZ0_9MICC</name>
<dbReference type="InterPro" id="IPR001123">
    <property type="entry name" value="LeuE-type"/>
</dbReference>
<accession>A0ABP6LVZ0</accession>
<evidence type="ECO:0000256" key="6">
    <source>
        <dbReference type="SAM" id="MobiDB-lite"/>
    </source>
</evidence>
<dbReference type="RefSeq" id="WP_344685924.1">
    <property type="nucleotide sequence ID" value="NZ_BAAAVT010000009.1"/>
</dbReference>
<dbReference type="Proteomes" id="UP001500236">
    <property type="component" value="Unassembled WGS sequence"/>
</dbReference>
<protein>
    <submittedName>
        <fullName evidence="8">L-lysine exporter</fullName>
    </submittedName>
</protein>
<dbReference type="PANTHER" id="PTHR30086">
    <property type="entry name" value="ARGININE EXPORTER PROTEIN ARGO"/>
    <property type="match status" value="1"/>
</dbReference>
<gene>
    <name evidence="8" type="primary">lysE</name>
    <name evidence="8" type="ORF">GCM10010529_16210</name>
</gene>
<feature type="transmembrane region" description="Helical" evidence="7">
    <location>
        <begin position="37"/>
        <end position="60"/>
    </location>
</feature>
<feature type="transmembrane region" description="Helical" evidence="7">
    <location>
        <begin position="66"/>
        <end position="84"/>
    </location>
</feature>
<keyword evidence="4 7" id="KW-1133">Transmembrane helix</keyword>
<dbReference type="Pfam" id="PF01810">
    <property type="entry name" value="LysE"/>
    <property type="match status" value="1"/>
</dbReference>
<comment type="subcellular location">
    <subcellularLocation>
        <location evidence="1">Cell membrane</location>
        <topology evidence="1">Multi-pass membrane protein</topology>
    </subcellularLocation>
</comment>
<evidence type="ECO:0000256" key="5">
    <source>
        <dbReference type="ARBA" id="ARBA00023136"/>
    </source>
</evidence>
<evidence type="ECO:0000256" key="3">
    <source>
        <dbReference type="ARBA" id="ARBA00022692"/>
    </source>
</evidence>